<sequence>MRLSAGAKYRREGHRLFIKIITRPNEGSSRLAWVGLGLMTVRDKNCNKTATEAFISYPRYITSPSGD</sequence>
<gene>
    <name evidence="1" type="ORF">XELAEV_18004030mg</name>
</gene>
<name>A0A974H089_XENLA</name>
<evidence type="ECO:0000313" key="1">
    <source>
        <dbReference type="EMBL" id="OCT57092.1"/>
    </source>
</evidence>
<accession>A0A974H089</accession>
<dbReference type="AlphaFoldDB" id="A0A974H089"/>
<reference evidence="1" key="1">
    <citation type="submission" date="2016-05" db="EMBL/GenBank/DDBJ databases">
        <title>WGS assembly of Xenopus laevis.</title>
        <authorList>
            <person name="Session A."/>
            <person name="Uno Y."/>
            <person name="Kwon T."/>
            <person name="Chapman J."/>
            <person name="Toyoda A."/>
            <person name="Takahashi S."/>
            <person name="Fukui A."/>
            <person name="Hikosaka A."/>
            <person name="Putnam N."/>
            <person name="Stites J."/>
            <person name="Van Heeringen S."/>
            <person name="Quigley I."/>
            <person name="Heinz S."/>
            <person name="Hellsten U."/>
            <person name="Lyons J."/>
            <person name="Suzuki A."/>
            <person name="Kondo M."/>
            <person name="Ogino H."/>
            <person name="Ochi H."/>
            <person name="Bogdanovic O."/>
            <person name="Lister R."/>
            <person name="Georgiou G."/>
            <person name="Paranjpe S."/>
            <person name="Van Kruijsbergen I."/>
            <person name="Mozaffari S."/>
            <person name="Shu S."/>
            <person name="Schmutz J."/>
            <person name="Jenkins J."/>
            <person name="Grimwood J."/>
            <person name="Carlson J."/>
            <person name="Mitros T."/>
            <person name="Simakov O."/>
            <person name="Heald R."/>
            <person name="Miller K."/>
            <person name="Haudenschild C."/>
            <person name="Kuroki Y."/>
            <person name="Tanaka T."/>
            <person name="Michiue T."/>
            <person name="Watanabe M."/>
            <person name="Kinoshita T."/>
            <person name="Ohta Y."/>
            <person name="Mawaribuchi S."/>
            <person name="Suzuki Y."/>
            <person name="Haramoto Y."/>
            <person name="Yamamoto T."/>
            <person name="Takagi C."/>
            <person name="Kitzman J."/>
            <person name="Shendure J."/>
            <person name="Nakayama T."/>
            <person name="Izutsu Y."/>
            <person name="Robert J."/>
            <person name="Dichmann D."/>
            <person name="Flajnik M."/>
            <person name="Houston D."/>
            <person name="Marcotte E."/>
            <person name="Wallingford J."/>
            <person name="Ito Y."/>
            <person name="Asashima M."/>
            <person name="Ueno N."/>
            <person name="Matsuda Y."/>
            <person name="Jan Veenstra G."/>
            <person name="Fujiyama A."/>
            <person name="Harland R."/>
            <person name="Taira M."/>
            <person name="Rokhsar D.S."/>
        </authorList>
    </citation>
    <scope>NUCLEOTIDE SEQUENCE</scope>
    <source>
        <strain evidence="1">J</strain>
        <tissue evidence="1">Blood</tissue>
    </source>
</reference>
<dbReference type="Proteomes" id="UP000694892">
    <property type="component" value="Unassembled WGS sequence"/>
</dbReference>
<organism evidence="1">
    <name type="scientific">Xenopus laevis</name>
    <name type="common">African clawed frog</name>
    <dbReference type="NCBI Taxonomy" id="8355"/>
    <lineage>
        <taxon>Eukaryota</taxon>
        <taxon>Metazoa</taxon>
        <taxon>Chordata</taxon>
        <taxon>Craniata</taxon>
        <taxon>Vertebrata</taxon>
        <taxon>Euteleostomi</taxon>
        <taxon>Amphibia</taxon>
        <taxon>Batrachia</taxon>
        <taxon>Anura</taxon>
        <taxon>Pipoidea</taxon>
        <taxon>Pipidae</taxon>
        <taxon>Xenopodinae</taxon>
        <taxon>Xenopus</taxon>
        <taxon>Xenopus</taxon>
    </lineage>
</organism>
<protein>
    <submittedName>
        <fullName evidence="1">Uncharacterized protein</fullName>
    </submittedName>
</protein>
<proteinExistence type="predicted"/>
<dbReference type="EMBL" id="KV467235">
    <property type="protein sequence ID" value="OCT57092.1"/>
    <property type="molecule type" value="Genomic_DNA"/>
</dbReference>